<evidence type="ECO:0000256" key="1">
    <source>
        <dbReference type="ARBA" id="ARBA00022729"/>
    </source>
</evidence>
<dbReference type="InterPro" id="IPR001258">
    <property type="entry name" value="NHL_repeat"/>
</dbReference>
<dbReference type="Pfam" id="PF01436">
    <property type="entry name" value="NHL"/>
    <property type="match status" value="1"/>
</dbReference>
<organism evidence="6 7">
    <name type="scientific">SAR86 cluster bacterium</name>
    <dbReference type="NCBI Taxonomy" id="2030880"/>
    <lineage>
        <taxon>Bacteria</taxon>
        <taxon>Pseudomonadati</taxon>
        <taxon>Pseudomonadota</taxon>
        <taxon>Gammaproteobacteria</taxon>
        <taxon>SAR86 cluster</taxon>
    </lineage>
</organism>
<reference evidence="7" key="1">
    <citation type="submission" date="2017-08" db="EMBL/GenBank/DDBJ databases">
        <title>A dynamic microbial community with high functional redundancy inhabits the cold, oxic subseafloor aquifer.</title>
        <authorList>
            <person name="Tully B.J."/>
            <person name="Wheat C.G."/>
            <person name="Glazer B.T."/>
            <person name="Huber J.A."/>
        </authorList>
    </citation>
    <scope>NUCLEOTIDE SEQUENCE [LARGE SCALE GENOMIC DNA]</scope>
</reference>
<dbReference type="InterPro" id="IPR011042">
    <property type="entry name" value="6-blade_b-propeller_TolB-like"/>
</dbReference>
<feature type="signal peptide" evidence="5">
    <location>
        <begin position="1"/>
        <end position="23"/>
    </location>
</feature>
<dbReference type="AlphaFoldDB" id="A0A2A4MME3"/>
<dbReference type="Gene3D" id="2.120.10.30">
    <property type="entry name" value="TolB, C-terminal domain"/>
    <property type="match status" value="1"/>
</dbReference>
<dbReference type="EMBL" id="NVQR01000074">
    <property type="protein sequence ID" value="PCH61083.1"/>
    <property type="molecule type" value="Genomic_DNA"/>
</dbReference>
<protein>
    <recommendedName>
        <fullName evidence="8">6-bladed beta-propeller</fullName>
    </recommendedName>
</protein>
<dbReference type="PROSITE" id="PS51125">
    <property type="entry name" value="NHL"/>
    <property type="match status" value="1"/>
</dbReference>
<comment type="caution">
    <text evidence="6">The sequence shown here is derived from an EMBL/GenBank/DDBJ whole genome shotgun (WGS) entry which is preliminary data.</text>
</comment>
<evidence type="ECO:0000256" key="3">
    <source>
        <dbReference type="ARBA" id="ARBA00023180"/>
    </source>
</evidence>
<evidence type="ECO:0008006" key="8">
    <source>
        <dbReference type="Google" id="ProtNLM"/>
    </source>
</evidence>
<evidence type="ECO:0000256" key="5">
    <source>
        <dbReference type="SAM" id="SignalP"/>
    </source>
</evidence>
<evidence type="ECO:0000313" key="6">
    <source>
        <dbReference type="EMBL" id="PCH61083.1"/>
    </source>
</evidence>
<sequence length="345" mass="37185">MNKPTALVIACIGSIFLSTAVLAQLDQPNLTPNPYNTVNPGEEDWAELPDDRHWGSTSTVYAAGDGNIWAAERCGANGNCLDTPDIDPVFLIDAQGDIIKSFGANTIVWPHGIFVDQQGNVWIADARGDEARGKGHTVLKFSPEGELLMTLGQPGLAGKGDYIFDQPCDVLVAPNGDIFVADGHSANGNNRIVKYNSEGEYLMEWGSTGSEDGEMRVPHALAMDSLGRLFVADRANSRLQIFDQAGEHLDTWTQFGRPSGLYIDANDTLYSADSESNTGARRNPGWYRGIRIGSAIDGFVTGFIPDPNTGMARGTSVAEGVTADEQGNVYGAEVAQRRLRKYSPQ</sequence>
<accession>A0A2A4MME3</accession>
<proteinExistence type="predicted"/>
<keyword evidence="3" id="KW-0325">Glycoprotein</keyword>
<gene>
    <name evidence="6" type="ORF">COC19_05110</name>
</gene>
<dbReference type="GO" id="GO:0005576">
    <property type="term" value="C:extracellular region"/>
    <property type="evidence" value="ECO:0007669"/>
    <property type="project" value="TreeGrafter"/>
</dbReference>
<feature type="chain" id="PRO_5013308863" description="6-bladed beta-propeller" evidence="5">
    <location>
        <begin position="24"/>
        <end position="345"/>
    </location>
</feature>
<name>A0A2A4MME3_9GAMM</name>
<dbReference type="Proteomes" id="UP000218172">
    <property type="component" value="Unassembled WGS sequence"/>
</dbReference>
<dbReference type="CDD" id="cd14958">
    <property type="entry name" value="NHL_PAL_like"/>
    <property type="match status" value="1"/>
</dbReference>
<feature type="repeat" description="NHL" evidence="4">
    <location>
        <begin position="206"/>
        <end position="245"/>
    </location>
</feature>
<keyword evidence="1 5" id="KW-0732">Signal</keyword>
<dbReference type="SUPFAM" id="SSF101898">
    <property type="entry name" value="NHL repeat"/>
    <property type="match status" value="1"/>
</dbReference>
<dbReference type="PANTHER" id="PTHR10680">
    <property type="entry name" value="PEPTIDYL-GLYCINE ALPHA-AMIDATING MONOOXYGENASE"/>
    <property type="match status" value="1"/>
</dbReference>
<keyword evidence="2" id="KW-0677">Repeat</keyword>
<dbReference type="PANTHER" id="PTHR10680:SF14">
    <property type="entry name" value="PEPTIDYL-GLYCINE ALPHA-AMIDATING MONOOXYGENASE"/>
    <property type="match status" value="1"/>
</dbReference>
<evidence type="ECO:0000313" key="7">
    <source>
        <dbReference type="Proteomes" id="UP000218172"/>
    </source>
</evidence>
<evidence type="ECO:0000256" key="2">
    <source>
        <dbReference type="ARBA" id="ARBA00022737"/>
    </source>
</evidence>
<evidence type="ECO:0000256" key="4">
    <source>
        <dbReference type="PROSITE-ProRule" id="PRU00504"/>
    </source>
</evidence>